<dbReference type="AlphaFoldDB" id="A0A0H3ZPM6"/>
<organism evidence="1">
    <name type="scientific">Vibrio crassostreae</name>
    <dbReference type="NCBI Taxonomy" id="246167"/>
    <lineage>
        <taxon>Bacteria</taxon>
        <taxon>Pseudomonadati</taxon>
        <taxon>Pseudomonadota</taxon>
        <taxon>Gammaproteobacteria</taxon>
        <taxon>Vibrionales</taxon>
        <taxon>Vibrionaceae</taxon>
        <taxon>Vibrio</taxon>
    </lineage>
</organism>
<protein>
    <submittedName>
        <fullName evidence="1">Uncharacterized protein</fullName>
    </submittedName>
</protein>
<dbReference type="EMBL" id="KP795569">
    <property type="protein sequence ID" value="AKN38155.1"/>
    <property type="molecule type" value="Genomic_DNA"/>
</dbReference>
<accession>A0A0H3ZPM6</accession>
<name>A0A0H3ZPM6_9VIBR</name>
<proteinExistence type="predicted"/>
<evidence type="ECO:0000313" key="1">
    <source>
        <dbReference type="EMBL" id="AKN38155.1"/>
    </source>
</evidence>
<reference evidence="1" key="1">
    <citation type="journal article" date="2015" name="MBio">
        <title>Eco-Evolutionary Dynamics of Episomes among Ecologically Cohesive Bacterial Populations.</title>
        <authorList>
            <person name="Xue H."/>
            <person name="Cordero O.X."/>
            <person name="Camas F.M."/>
            <person name="Trimble W."/>
            <person name="Meyer F."/>
            <person name="Guglielmini J."/>
            <person name="Rocha E.P."/>
            <person name="Polz M.F."/>
        </authorList>
    </citation>
    <scope>NUCLEOTIDE SEQUENCE</scope>
    <source>
        <strain evidence="1">1F_243</strain>
    </source>
</reference>
<sequence length="101" mass="11682">MKDTTAFLLLNKPSVTPEPYRLWALLNLEYKKVFNESLDLISLNFDSSVVYNIALYEVRLNKMTGELRAICEKLIASLKAYYVQTWGFVWGKEDIKASLLN</sequence>